<accession>A0A370KDF0</accession>
<dbReference type="RefSeq" id="WP_114824407.1">
    <property type="nucleotide sequence ID" value="NZ_QQSY01000001.1"/>
</dbReference>
<dbReference type="PANTHER" id="PTHR30572">
    <property type="entry name" value="MEMBRANE COMPONENT OF TRANSPORTER-RELATED"/>
    <property type="match status" value="1"/>
</dbReference>
<keyword evidence="2" id="KW-1003">Cell membrane</keyword>
<dbReference type="InterPro" id="IPR050250">
    <property type="entry name" value="Macrolide_Exporter_MacB"/>
</dbReference>
<feature type="domain" description="MacB-like periplasmic core" evidence="8">
    <location>
        <begin position="20"/>
        <end position="220"/>
    </location>
</feature>
<keyword evidence="4 6" id="KW-1133">Transmembrane helix</keyword>
<dbReference type="EMBL" id="QQSY01000001">
    <property type="protein sequence ID" value="RDJ00685.1"/>
    <property type="molecule type" value="Genomic_DNA"/>
</dbReference>
<comment type="subcellular location">
    <subcellularLocation>
        <location evidence="1">Cell membrane</location>
        <topology evidence="1">Multi-pass membrane protein</topology>
    </subcellularLocation>
</comment>
<evidence type="ECO:0000313" key="9">
    <source>
        <dbReference type="EMBL" id="RDJ00685.1"/>
    </source>
</evidence>
<evidence type="ECO:0000259" key="7">
    <source>
        <dbReference type="Pfam" id="PF02687"/>
    </source>
</evidence>
<feature type="transmembrane region" description="Helical" evidence="6">
    <location>
        <begin position="400"/>
        <end position="420"/>
    </location>
</feature>
<dbReference type="OrthoDB" id="8735006at2"/>
<proteinExistence type="predicted"/>
<evidence type="ECO:0000313" key="10">
    <source>
        <dbReference type="Proteomes" id="UP000254711"/>
    </source>
</evidence>
<keyword evidence="10" id="KW-1185">Reference proteome</keyword>
<dbReference type="Pfam" id="PF02687">
    <property type="entry name" value="FtsX"/>
    <property type="match status" value="1"/>
</dbReference>
<feature type="transmembrane region" description="Helical" evidence="6">
    <location>
        <begin position="21"/>
        <end position="41"/>
    </location>
</feature>
<dbReference type="Proteomes" id="UP000254711">
    <property type="component" value="Unassembled WGS sequence"/>
</dbReference>
<evidence type="ECO:0000256" key="3">
    <source>
        <dbReference type="ARBA" id="ARBA00022692"/>
    </source>
</evidence>
<keyword evidence="3 6" id="KW-0812">Transmembrane</keyword>
<feature type="domain" description="ABC3 transporter permease C-terminal" evidence="7">
    <location>
        <begin position="314"/>
        <end position="430"/>
    </location>
</feature>
<sequence>MFVHNLRLGVASLRRNPLLTTLMIMSIGVGVAASMVTYAVFRAVSGDPIPEKSAQLFAPQIDNRGPQYNHHGEPPDALNYTDAMALMRAHKAPRQTLLFQVGLSVMPDDPHKMPFKALGYATYGDFFTMFDVPFQYGSGWGAEEDDARDAVVVISRSLNKKLFGGENSVGRRINLDDRQYRIVGVTENWDPKPRFFDMFSGNAYAMPSQVYIPFTHAVAQKIDSYGNNNCGMDGKRGEDWDSWLRGECVWISPWVELDTPEQVQAYRQFLDGYAQEQRRAGRFNWAPNNRLRDVPAWLDSEHAVPPESRISLSLALGFLVICLVNTIGLLLAKFMRRAPEIGVRRALGASRADIYRQFLAEAGMVGLAGGLLGLVLTALGMLGIGLVFEPQIAKLAHLDFALVLLTLLLAVTATVLAAFYPTWRAAQVQPAWQLKSN</sequence>
<feature type="transmembrane region" description="Helical" evidence="6">
    <location>
        <begin position="310"/>
        <end position="332"/>
    </location>
</feature>
<dbReference type="GO" id="GO:0005886">
    <property type="term" value="C:plasma membrane"/>
    <property type="evidence" value="ECO:0007669"/>
    <property type="project" value="UniProtKB-SubCell"/>
</dbReference>
<protein>
    <submittedName>
        <fullName evidence="9">ABC transporter permease</fullName>
    </submittedName>
</protein>
<dbReference type="AlphaFoldDB" id="A0A370KDF0"/>
<dbReference type="InterPro" id="IPR003838">
    <property type="entry name" value="ABC3_permease_C"/>
</dbReference>
<evidence type="ECO:0000256" key="4">
    <source>
        <dbReference type="ARBA" id="ARBA00022989"/>
    </source>
</evidence>
<gene>
    <name evidence="9" type="ORF">DVT68_05490</name>
</gene>
<evidence type="ECO:0000256" key="2">
    <source>
        <dbReference type="ARBA" id="ARBA00022475"/>
    </source>
</evidence>
<reference evidence="9 10" key="1">
    <citation type="submission" date="2018-07" db="EMBL/GenBank/DDBJ databases">
        <title>Dyella solisilvae sp. nov., isolated from the pine and broad-leaved mixed forest soil.</title>
        <authorList>
            <person name="Gao Z."/>
            <person name="Qiu L."/>
        </authorList>
    </citation>
    <scope>NUCLEOTIDE SEQUENCE [LARGE SCALE GENOMIC DNA]</scope>
    <source>
        <strain evidence="9 10">DHG54</strain>
    </source>
</reference>
<dbReference type="GO" id="GO:0022857">
    <property type="term" value="F:transmembrane transporter activity"/>
    <property type="evidence" value="ECO:0007669"/>
    <property type="project" value="TreeGrafter"/>
</dbReference>
<name>A0A370KDF0_9GAMM</name>
<feature type="transmembrane region" description="Helical" evidence="6">
    <location>
        <begin position="365"/>
        <end position="388"/>
    </location>
</feature>
<comment type="caution">
    <text evidence="9">The sequence shown here is derived from an EMBL/GenBank/DDBJ whole genome shotgun (WGS) entry which is preliminary data.</text>
</comment>
<evidence type="ECO:0000256" key="6">
    <source>
        <dbReference type="SAM" id="Phobius"/>
    </source>
</evidence>
<keyword evidence="5 6" id="KW-0472">Membrane</keyword>
<dbReference type="PANTHER" id="PTHR30572:SF18">
    <property type="entry name" value="ABC-TYPE MACROLIDE FAMILY EXPORT SYSTEM PERMEASE COMPONENT 2"/>
    <property type="match status" value="1"/>
</dbReference>
<dbReference type="InterPro" id="IPR025857">
    <property type="entry name" value="MacB_PCD"/>
</dbReference>
<organism evidence="9 10">
    <name type="scientific">Dyella solisilvae</name>
    <dbReference type="NCBI Taxonomy" id="1920168"/>
    <lineage>
        <taxon>Bacteria</taxon>
        <taxon>Pseudomonadati</taxon>
        <taxon>Pseudomonadota</taxon>
        <taxon>Gammaproteobacteria</taxon>
        <taxon>Lysobacterales</taxon>
        <taxon>Rhodanobacteraceae</taxon>
        <taxon>Dyella</taxon>
    </lineage>
</organism>
<dbReference type="Pfam" id="PF12704">
    <property type="entry name" value="MacB_PCD"/>
    <property type="match status" value="1"/>
</dbReference>
<evidence type="ECO:0000259" key="8">
    <source>
        <dbReference type="Pfam" id="PF12704"/>
    </source>
</evidence>
<evidence type="ECO:0000256" key="1">
    <source>
        <dbReference type="ARBA" id="ARBA00004651"/>
    </source>
</evidence>
<evidence type="ECO:0000256" key="5">
    <source>
        <dbReference type="ARBA" id="ARBA00023136"/>
    </source>
</evidence>